<dbReference type="OrthoDB" id="524542at2759"/>
<proteinExistence type="predicted"/>
<dbReference type="EMBL" id="JAEHOE010000006">
    <property type="protein sequence ID" value="KAG2499468.1"/>
    <property type="molecule type" value="Genomic_DNA"/>
</dbReference>
<keyword evidence="2" id="KW-1185">Reference proteome</keyword>
<gene>
    <name evidence="1" type="ORF">HYH03_002415</name>
</gene>
<organism evidence="1 2">
    <name type="scientific">Edaphochlamys debaryana</name>
    <dbReference type="NCBI Taxonomy" id="47281"/>
    <lineage>
        <taxon>Eukaryota</taxon>
        <taxon>Viridiplantae</taxon>
        <taxon>Chlorophyta</taxon>
        <taxon>core chlorophytes</taxon>
        <taxon>Chlorophyceae</taxon>
        <taxon>CS clade</taxon>
        <taxon>Chlamydomonadales</taxon>
        <taxon>Chlamydomonadales incertae sedis</taxon>
        <taxon>Edaphochlamys</taxon>
    </lineage>
</organism>
<reference evidence="1" key="1">
    <citation type="journal article" date="2020" name="bioRxiv">
        <title>Comparative genomics of Chlamydomonas.</title>
        <authorList>
            <person name="Craig R.J."/>
            <person name="Hasan A.R."/>
            <person name="Ness R.W."/>
            <person name="Keightley P.D."/>
        </authorList>
    </citation>
    <scope>NUCLEOTIDE SEQUENCE</scope>
    <source>
        <strain evidence="1">CCAP 11/70</strain>
    </source>
</reference>
<protein>
    <submittedName>
        <fullName evidence="1">Uncharacterized protein</fullName>
    </submittedName>
</protein>
<accession>A0A836C505</accession>
<dbReference type="SUPFAM" id="SSF48452">
    <property type="entry name" value="TPR-like"/>
    <property type="match status" value="1"/>
</dbReference>
<sequence>MPTAQALSTSTCNEEAGTSAPSYQDALKLARQHEYDAASAAFEGLLSRDPGHAKAWISYAQLSKQRWMRQGSPSLAHQACGAVLERGMAASPQAAGIVQAAGLLRLQQGDGPGARALLERAVALEPRLAPVLGWKAVREAAGGAGGGGADGGAGRLIG</sequence>
<name>A0A836C505_9CHLO</name>
<comment type="caution">
    <text evidence="1">The sequence shown here is derived from an EMBL/GenBank/DDBJ whole genome shotgun (WGS) entry which is preliminary data.</text>
</comment>
<evidence type="ECO:0000313" key="2">
    <source>
        <dbReference type="Proteomes" id="UP000612055"/>
    </source>
</evidence>
<dbReference type="InterPro" id="IPR011990">
    <property type="entry name" value="TPR-like_helical_dom_sf"/>
</dbReference>
<evidence type="ECO:0000313" key="1">
    <source>
        <dbReference type="EMBL" id="KAG2499468.1"/>
    </source>
</evidence>
<dbReference type="AlphaFoldDB" id="A0A836C505"/>
<dbReference type="Proteomes" id="UP000612055">
    <property type="component" value="Unassembled WGS sequence"/>
</dbReference>
<dbReference type="Gene3D" id="1.25.40.10">
    <property type="entry name" value="Tetratricopeptide repeat domain"/>
    <property type="match status" value="1"/>
</dbReference>